<protein>
    <submittedName>
        <fullName evidence="6">1,3-propanediol dehydrogenase</fullName>
        <ecNumber evidence="6">1.1.1.202</ecNumber>
    </submittedName>
</protein>
<dbReference type="EC" id="1.1.1.202" evidence="6"/>
<dbReference type="Proteomes" id="UP000217696">
    <property type="component" value="Chromosome"/>
</dbReference>
<keyword evidence="7" id="KW-1185">Reference proteome</keyword>
<keyword evidence="3" id="KW-0520">NAD</keyword>
<comment type="similarity">
    <text evidence="1">Belongs to the iron-containing alcohol dehydrogenase family.</text>
</comment>
<evidence type="ECO:0000313" key="7">
    <source>
        <dbReference type="Proteomes" id="UP000217696"/>
    </source>
</evidence>
<organism evidence="6 7">
    <name type="scientific">Aneurinibacillus soli</name>
    <dbReference type="NCBI Taxonomy" id="1500254"/>
    <lineage>
        <taxon>Bacteria</taxon>
        <taxon>Bacillati</taxon>
        <taxon>Bacillota</taxon>
        <taxon>Bacilli</taxon>
        <taxon>Bacillales</taxon>
        <taxon>Paenibacillaceae</taxon>
        <taxon>Aneurinibacillus group</taxon>
        <taxon>Aneurinibacillus</taxon>
    </lineage>
</organism>
<dbReference type="AlphaFoldDB" id="A0A0U4WLL6"/>
<keyword evidence="2 6" id="KW-0560">Oxidoreductase</keyword>
<evidence type="ECO:0000256" key="2">
    <source>
        <dbReference type="ARBA" id="ARBA00023002"/>
    </source>
</evidence>
<feature type="domain" description="Alcohol dehydrogenase iron-type/glycerol dehydrogenase GldA" evidence="4">
    <location>
        <begin position="9"/>
        <end position="176"/>
    </location>
</feature>
<dbReference type="PANTHER" id="PTHR11496:SF102">
    <property type="entry name" value="ALCOHOL DEHYDROGENASE 4"/>
    <property type="match status" value="1"/>
</dbReference>
<dbReference type="FunFam" id="1.20.1090.10:FF:000001">
    <property type="entry name" value="Aldehyde-alcohol dehydrogenase"/>
    <property type="match status" value="1"/>
</dbReference>
<dbReference type="SUPFAM" id="SSF56796">
    <property type="entry name" value="Dehydroquinate synthase-like"/>
    <property type="match status" value="1"/>
</dbReference>
<evidence type="ECO:0000259" key="4">
    <source>
        <dbReference type="Pfam" id="PF00465"/>
    </source>
</evidence>
<feature type="domain" description="Fe-containing alcohol dehydrogenase-like C-terminal" evidence="5">
    <location>
        <begin position="187"/>
        <end position="384"/>
    </location>
</feature>
<dbReference type="InterPro" id="IPR039697">
    <property type="entry name" value="Alcohol_dehydrogenase_Fe"/>
</dbReference>
<dbReference type="GO" id="GO:0046872">
    <property type="term" value="F:metal ion binding"/>
    <property type="evidence" value="ECO:0007669"/>
    <property type="project" value="InterPro"/>
</dbReference>
<dbReference type="GO" id="GO:0004022">
    <property type="term" value="F:alcohol dehydrogenase (NAD+) activity"/>
    <property type="evidence" value="ECO:0007669"/>
    <property type="project" value="TreeGrafter"/>
</dbReference>
<evidence type="ECO:0000256" key="1">
    <source>
        <dbReference type="ARBA" id="ARBA00007358"/>
    </source>
</evidence>
<evidence type="ECO:0000256" key="3">
    <source>
        <dbReference type="ARBA" id="ARBA00023027"/>
    </source>
</evidence>
<dbReference type="KEGG" id="asoc:CB4_03476"/>
<dbReference type="Gene3D" id="3.40.50.1970">
    <property type="match status" value="1"/>
</dbReference>
<evidence type="ECO:0000313" key="6">
    <source>
        <dbReference type="EMBL" id="BAU29289.1"/>
    </source>
</evidence>
<dbReference type="Pfam" id="PF00465">
    <property type="entry name" value="Fe-ADH"/>
    <property type="match status" value="1"/>
</dbReference>
<dbReference type="InterPro" id="IPR056798">
    <property type="entry name" value="ADH_Fe_C"/>
</dbReference>
<dbReference type="InterPro" id="IPR001670">
    <property type="entry name" value="ADH_Fe/GldA"/>
</dbReference>
<dbReference type="Gene3D" id="1.20.1090.10">
    <property type="entry name" value="Dehydroquinate synthase-like - alpha domain"/>
    <property type="match status" value="1"/>
</dbReference>
<proteinExistence type="inferred from homology"/>
<evidence type="ECO:0000259" key="5">
    <source>
        <dbReference type="Pfam" id="PF25137"/>
    </source>
</evidence>
<dbReference type="PROSITE" id="PS00913">
    <property type="entry name" value="ADH_IRON_1"/>
    <property type="match status" value="1"/>
</dbReference>
<dbReference type="CDD" id="cd08194">
    <property type="entry name" value="Fe-ADH-like"/>
    <property type="match status" value="1"/>
</dbReference>
<reference evidence="6 7" key="1">
    <citation type="submission" date="2015-12" db="EMBL/GenBank/DDBJ databases">
        <title>Genome sequence of Aneurinibacillus soli.</title>
        <authorList>
            <person name="Lee J.S."/>
            <person name="Lee K.C."/>
            <person name="Kim K.K."/>
            <person name="Lee B.W."/>
        </authorList>
    </citation>
    <scope>NUCLEOTIDE SEQUENCE [LARGE SCALE GENOMIC DNA]</scope>
    <source>
        <strain evidence="6 7">CB4</strain>
    </source>
</reference>
<dbReference type="EMBL" id="AP017312">
    <property type="protein sequence ID" value="BAU29289.1"/>
    <property type="molecule type" value="Genomic_DNA"/>
</dbReference>
<accession>A0A0U4WLL6</accession>
<dbReference type="PANTHER" id="PTHR11496">
    <property type="entry name" value="ALCOHOL DEHYDROGENASE"/>
    <property type="match status" value="1"/>
</dbReference>
<gene>
    <name evidence="6" type="primary">dhaT_2</name>
    <name evidence="6" type="ORF">CB4_03476</name>
</gene>
<dbReference type="GO" id="GO:0047516">
    <property type="term" value="F:1,3-propanediol dehydrogenase activity"/>
    <property type="evidence" value="ECO:0007669"/>
    <property type="project" value="UniProtKB-EC"/>
</dbReference>
<dbReference type="OrthoDB" id="9815791at2"/>
<dbReference type="InterPro" id="IPR018211">
    <property type="entry name" value="ADH_Fe_CS"/>
</dbReference>
<name>A0A0U4WLL6_9BACL</name>
<sequence length="394" mass="42042">MSIHQFLSPEVIVTGAGSLQKTGEYALRYGMHALIITDRILADLGITKPLEKVLKKAGMKVAVFSDISGEPTLSEVNRGLALCEEENCEVLVAIGGGSAIDTAKAISMMYNNQSPMSQYMGMEKVPAPGLPIIAIPTTAGTGSEVTRVTVITDEETDVKMMIASRFLVPRVAILDPELTVSCPRGVTAGTGVDALTHAIEAYISRKQQPLTDSMALSAIRRIYPNLERAWLNGKDMEAREEVLIGAMEAGLAFSNASVALVHGMSRPIGALFHVPHGISNAILLPGVMRYSMPAAVSRFADIARAMGADTTGMSDEEAAELAVEMAEQLCAALQLPTLKQLNVDPEKFMEAAPKMAHDALESGSPGNNPRLATAEEIVQLYKELVEKSYVSEGA</sequence>
<dbReference type="FunFam" id="3.40.50.1970:FF:000003">
    <property type="entry name" value="Alcohol dehydrogenase, iron-containing"/>
    <property type="match status" value="1"/>
</dbReference>
<dbReference type="Pfam" id="PF25137">
    <property type="entry name" value="ADH_Fe_C"/>
    <property type="match status" value="1"/>
</dbReference>